<sequence>MRWHVLGEYNGSMTLFLCAKCGGSLTPDLTPLPAVPSAPDDGERDKESRRAPATVPHGHYAIETNPWGVPYVPHPDQEEGGPAQPRGPWRVSKGLQ</sequence>
<gene>
    <name evidence="2" type="ORF">GCM10010347_14380</name>
</gene>
<organism evidence="2 3">
    <name type="scientific">Streptomyces cirratus</name>
    <dbReference type="NCBI Taxonomy" id="68187"/>
    <lineage>
        <taxon>Bacteria</taxon>
        <taxon>Bacillati</taxon>
        <taxon>Actinomycetota</taxon>
        <taxon>Actinomycetes</taxon>
        <taxon>Kitasatosporales</taxon>
        <taxon>Streptomycetaceae</taxon>
        <taxon>Streptomyces</taxon>
    </lineage>
</organism>
<dbReference type="Proteomes" id="UP000642673">
    <property type="component" value="Unassembled WGS sequence"/>
</dbReference>
<feature type="region of interest" description="Disordered" evidence="1">
    <location>
        <begin position="28"/>
        <end position="96"/>
    </location>
</feature>
<comment type="caution">
    <text evidence="2">The sequence shown here is derived from an EMBL/GenBank/DDBJ whole genome shotgun (WGS) entry which is preliminary data.</text>
</comment>
<name>A0ABQ3ELU0_9ACTN</name>
<dbReference type="EMBL" id="BMVP01000002">
    <property type="protein sequence ID" value="GHB45897.1"/>
    <property type="molecule type" value="Genomic_DNA"/>
</dbReference>
<keyword evidence="3" id="KW-1185">Reference proteome</keyword>
<protein>
    <submittedName>
        <fullName evidence="2">Uncharacterized protein</fullName>
    </submittedName>
</protein>
<evidence type="ECO:0000313" key="3">
    <source>
        <dbReference type="Proteomes" id="UP000642673"/>
    </source>
</evidence>
<evidence type="ECO:0000256" key="1">
    <source>
        <dbReference type="SAM" id="MobiDB-lite"/>
    </source>
</evidence>
<reference evidence="3" key="1">
    <citation type="journal article" date="2019" name="Int. J. Syst. Evol. Microbiol.">
        <title>The Global Catalogue of Microorganisms (GCM) 10K type strain sequencing project: providing services to taxonomists for standard genome sequencing and annotation.</title>
        <authorList>
            <consortium name="The Broad Institute Genomics Platform"/>
            <consortium name="The Broad Institute Genome Sequencing Center for Infectious Disease"/>
            <person name="Wu L."/>
            <person name="Ma J."/>
        </authorList>
    </citation>
    <scope>NUCLEOTIDE SEQUENCE [LARGE SCALE GENOMIC DNA]</scope>
    <source>
        <strain evidence="3">JCM 4738</strain>
    </source>
</reference>
<evidence type="ECO:0000313" key="2">
    <source>
        <dbReference type="EMBL" id="GHB45897.1"/>
    </source>
</evidence>
<proteinExistence type="predicted"/>
<feature type="compositionally biased region" description="Basic and acidic residues" evidence="1">
    <location>
        <begin position="41"/>
        <end position="50"/>
    </location>
</feature>
<accession>A0ABQ3ELU0</accession>